<dbReference type="EMBL" id="BNDW01000019">
    <property type="protein sequence ID" value="GHI20805.1"/>
    <property type="molecule type" value="Genomic_DNA"/>
</dbReference>
<organism evidence="1 2">
    <name type="scientific">Streptomyces hydrogenans</name>
    <dbReference type="NCBI Taxonomy" id="1873719"/>
    <lineage>
        <taxon>Bacteria</taxon>
        <taxon>Bacillati</taxon>
        <taxon>Actinomycetota</taxon>
        <taxon>Actinomycetes</taxon>
        <taxon>Kitasatosporales</taxon>
        <taxon>Streptomycetaceae</taxon>
        <taxon>Streptomyces</taxon>
    </lineage>
</organism>
<comment type="caution">
    <text evidence="1">The sequence shown here is derived from an EMBL/GenBank/DDBJ whole genome shotgun (WGS) entry which is preliminary data.</text>
</comment>
<evidence type="ECO:0000313" key="1">
    <source>
        <dbReference type="EMBL" id="GHI20805.1"/>
    </source>
</evidence>
<gene>
    <name evidence="1" type="ORF">Shyd_21760</name>
</gene>
<dbReference type="Proteomes" id="UP001052739">
    <property type="component" value="Unassembled WGS sequence"/>
</dbReference>
<name>A0ABQ3P719_9ACTN</name>
<reference evidence="1" key="1">
    <citation type="submission" date="2024-05" db="EMBL/GenBank/DDBJ databases">
        <title>Whole genome shotgun sequence of Streptomyces hydrogenans NBRC 13475.</title>
        <authorList>
            <person name="Komaki H."/>
            <person name="Tamura T."/>
        </authorList>
    </citation>
    <scope>NUCLEOTIDE SEQUENCE</scope>
    <source>
        <strain evidence="1">NBRC 13475</strain>
    </source>
</reference>
<protein>
    <submittedName>
        <fullName evidence="1">Uncharacterized protein</fullName>
    </submittedName>
</protein>
<evidence type="ECO:0000313" key="2">
    <source>
        <dbReference type="Proteomes" id="UP001052739"/>
    </source>
</evidence>
<keyword evidence="2" id="KW-1185">Reference proteome</keyword>
<sequence>MFPKVEETNVTHPYDECPLNPPPWSGRECSAAELGYRTAAPAMREHFLQELGESRVYFTDIVGMTLLEPDRDDG</sequence>
<accession>A0ABQ3P719</accession>
<proteinExistence type="predicted"/>